<dbReference type="Gene3D" id="2.130.10.10">
    <property type="entry name" value="YVTN repeat-like/Quinoprotein amine dehydrogenase"/>
    <property type="match status" value="1"/>
</dbReference>
<dbReference type="InterPro" id="IPR052173">
    <property type="entry name" value="Beta-lactam_resp_regulator"/>
</dbReference>
<reference evidence="4 5" key="1">
    <citation type="submission" date="2019-05" db="EMBL/GenBank/DDBJ databases">
        <authorList>
            <consortium name="Science for Life Laboratories"/>
        </authorList>
    </citation>
    <scope>NUCLEOTIDE SEQUENCE [LARGE SCALE GENOMIC DNA]</scope>
    <source>
        <strain evidence="4">Soil9</strain>
    </source>
</reference>
<feature type="region of interest" description="Disordered" evidence="1">
    <location>
        <begin position="353"/>
        <end position="378"/>
    </location>
</feature>
<dbReference type="SMART" id="SM00320">
    <property type="entry name" value="WD40"/>
    <property type="match status" value="4"/>
</dbReference>
<dbReference type="Gene3D" id="3.30.2010.10">
    <property type="entry name" value="Metalloproteases ('zincins'), catalytic domain"/>
    <property type="match status" value="1"/>
</dbReference>
<dbReference type="AlphaFoldDB" id="A0A6P2D9J5"/>
<dbReference type="Proteomes" id="UP000464178">
    <property type="component" value="Chromosome"/>
</dbReference>
<keyword evidence="2" id="KW-1133">Transmembrane helix</keyword>
<accession>A0A6P2D9J5</accession>
<dbReference type="InterPro" id="IPR015943">
    <property type="entry name" value="WD40/YVTN_repeat-like_dom_sf"/>
</dbReference>
<organism evidence="4 5">
    <name type="scientific">Gemmata massiliana</name>
    <dbReference type="NCBI Taxonomy" id="1210884"/>
    <lineage>
        <taxon>Bacteria</taxon>
        <taxon>Pseudomonadati</taxon>
        <taxon>Planctomycetota</taxon>
        <taxon>Planctomycetia</taxon>
        <taxon>Gemmatales</taxon>
        <taxon>Gemmataceae</taxon>
        <taxon>Gemmata</taxon>
    </lineage>
</organism>
<evidence type="ECO:0000313" key="5">
    <source>
        <dbReference type="Proteomes" id="UP000464178"/>
    </source>
</evidence>
<proteinExistence type="predicted"/>
<dbReference type="PANTHER" id="PTHR34978:SF3">
    <property type="entry name" value="SLR0241 PROTEIN"/>
    <property type="match status" value="1"/>
</dbReference>
<dbReference type="InterPro" id="IPR001680">
    <property type="entry name" value="WD40_rpt"/>
</dbReference>
<feature type="region of interest" description="Disordered" evidence="1">
    <location>
        <begin position="600"/>
        <end position="625"/>
    </location>
</feature>
<feature type="domain" description="Peptidase M56" evidence="3">
    <location>
        <begin position="23"/>
        <end position="283"/>
    </location>
</feature>
<feature type="compositionally biased region" description="Pro residues" evidence="1">
    <location>
        <begin position="603"/>
        <end position="612"/>
    </location>
</feature>
<evidence type="ECO:0000256" key="2">
    <source>
        <dbReference type="SAM" id="Phobius"/>
    </source>
</evidence>
<feature type="transmembrane region" description="Helical" evidence="2">
    <location>
        <begin position="115"/>
        <end position="133"/>
    </location>
</feature>
<name>A0A6P2D9J5_9BACT</name>
<dbReference type="Pfam" id="PF05569">
    <property type="entry name" value="Peptidase_M56"/>
    <property type="match status" value="1"/>
</dbReference>
<feature type="transmembrane region" description="Helical" evidence="2">
    <location>
        <begin position="12"/>
        <end position="36"/>
    </location>
</feature>
<sequence>MGICSGRPGGAAVVVVDAMLGNAAVAIVLALVALVIGRVCRSPSVRHAAWLLVPLKLLTPPLVPVPLPVLPTAWGAPAEAPTIRAVIAAPTHAVAVPAEAADAPGSWERLRPHGTAEWGIAVWVTGALTWFAWQGRRVLRFRRRVLRACAAPPEIAAAAARVATALGIARPPAVKTTTGIGSPMLWGWGRGAVVLFPRELLARLSADARDTLLAHELAHYLRRDHWVRVLEFVASGLYWWHPAVWFARRGTEAAEEECCDAWVVCGLAASPRRYAEALLATVDFEAELRRPCLPPGACAAGHDARLLRRRLAALLHAERPSRLRGGVGVWAVVAAALLARPVLLAARPESPGAVPAPSVATAPGGAPLTPPPAHKKSPAEPRAWAMTAAPGGAVTVLARDSEVLLRFADGSSRVLGPGRPLAVAFAPGGQRLASAGPGPLVRVWDERGNLVATERTTTAARSVAYTPDGAALLVLDAAGEITLRDPRTLAVVAEWYVAGAANSCCVAPDGKTVAVSFGSWLAEDGWVELWSVAERRKVATVRAAAPVGAVRFSRDGRALVVGCWSGRIEWHALPSGTLVAERQLCKDLVANTVFSPDAAALPLEPPPEPPPISDLVPFTGISRER</sequence>
<evidence type="ECO:0000259" key="3">
    <source>
        <dbReference type="Pfam" id="PF05569"/>
    </source>
</evidence>
<dbReference type="PANTHER" id="PTHR34978">
    <property type="entry name" value="POSSIBLE SENSOR-TRANSDUCER PROTEIN BLAR"/>
    <property type="match status" value="1"/>
</dbReference>
<protein>
    <recommendedName>
        <fullName evidence="3">Peptidase M56 domain-containing protein</fullName>
    </recommendedName>
</protein>
<dbReference type="SUPFAM" id="SSF50969">
    <property type="entry name" value="YVTN repeat-like/Quinoprotein amine dehydrogenase"/>
    <property type="match status" value="1"/>
</dbReference>
<evidence type="ECO:0000313" key="4">
    <source>
        <dbReference type="EMBL" id="VTR96172.1"/>
    </source>
</evidence>
<dbReference type="CDD" id="cd07341">
    <property type="entry name" value="M56_BlaR1_MecR1_like"/>
    <property type="match status" value="1"/>
</dbReference>
<dbReference type="EMBL" id="LR593886">
    <property type="protein sequence ID" value="VTR96172.1"/>
    <property type="molecule type" value="Genomic_DNA"/>
</dbReference>
<keyword evidence="2" id="KW-0472">Membrane</keyword>
<gene>
    <name evidence="4" type="ORF">SOIL9_15420</name>
</gene>
<keyword evidence="5" id="KW-1185">Reference proteome</keyword>
<keyword evidence="2" id="KW-0812">Transmembrane</keyword>
<dbReference type="KEGG" id="gms:SOIL9_15420"/>
<evidence type="ECO:0000256" key="1">
    <source>
        <dbReference type="SAM" id="MobiDB-lite"/>
    </source>
</evidence>
<dbReference type="InterPro" id="IPR011044">
    <property type="entry name" value="Quino_amine_DH_bsu"/>
</dbReference>
<dbReference type="InterPro" id="IPR008756">
    <property type="entry name" value="Peptidase_M56"/>
</dbReference>